<proteinExistence type="inferred from homology"/>
<dbReference type="Pfam" id="PF07715">
    <property type="entry name" value="Plug"/>
    <property type="match status" value="1"/>
</dbReference>
<dbReference type="SUPFAM" id="SSF56935">
    <property type="entry name" value="Porins"/>
    <property type="match status" value="1"/>
</dbReference>
<keyword evidence="7 8" id="KW-0998">Cell outer membrane</keyword>
<dbReference type="PROSITE" id="PS52016">
    <property type="entry name" value="TONB_DEPENDENT_REC_3"/>
    <property type="match status" value="1"/>
</dbReference>
<keyword evidence="10" id="KW-0732">Signal</keyword>
<evidence type="ECO:0000256" key="2">
    <source>
        <dbReference type="ARBA" id="ARBA00022448"/>
    </source>
</evidence>
<protein>
    <submittedName>
        <fullName evidence="13">SusC/RagA family protein</fullName>
    </submittedName>
</protein>
<evidence type="ECO:0000256" key="7">
    <source>
        <dbReference type="ARBA" id="ARBA00023237"/>
    </source>
</evidence>
<keyword evidence="3 8" id="KW-1134">Transmembrane beta strand</keyword>
<dbReference type="InterPro" id="IPR037066">
    <property type="entry name" value="Plug_dom_sf"/>
</dbReference>
<evidence type="ECO:0000256" key="3">
    <source>
        <dbReference type="ARBA" id="ARBA00022452"/>
    </source>
</evidence>
<dbReference type="EMBL" id="PNGJ01000013">
    <property type="protein sequence ID" value="PMC22881.1"/>
    <property type="molecule type" value="Genomic_DNA"/>
</dbReference>
<feature type="domain" description="TonB-dependent receptor plug" evidence="12">
    <location>
        <begin position="128"/>
        <end position="237"/>
    </location>
</feature>
<gene>
    <name evidence="13" type="ORF">CJ231_12155</name>
</gene>
<dbReference type="InterPro" id="IPR023997">
    <property type="entry name" value="TonB-dep_OMP_SusC/RagA_CS"/>
</dbReference>
<evidence type="ECO:0000259" key="12">
    <source>
        <dbReference type="Pfam" id="PF07715"/>
    </source>
</evidence>
<dbReference type="InterPro" id="IPR036942">
    <property type="entry name" value="Beta-barrel_TonB_sf"/>
</dbReference>
<evidence type="ECO:0000256" key="6">
    <source>
        <dbReference type="ARBA" id="ARBA00023136"/>
    </source>
</evidence>
<evidence type="ECO:0000256" key="1">
    <source>
        <dbReference type="ARBA" id="ARBA00004571"/>
    </source>
</evidence>
<dbReference type="AlphaFoldDB" id="A0A2N6QN50"/>
<keyword evidence="5 9" id="KW-0798">TonB box</keyword>
<keyword evidence="2 8" id="KW-0813">Transport</keyword>
<evidence type="ECO:0000256" key="4">
    <source>
        <dbReference type="ARBA" id="ARBA00022692"/>
    </source>
</evidence>
<dbReference type="Gene3D" id="2.170.130.10">
    <property type="entry name" value="TonB-dependent receptor, plug domain"/>
    <property type="match status" value="1"/>
</dbReference>
<dbReference type="InterPro" id="IPR008969">
    <property type="entry name" value="CarboxyPept-like_regulatory"/>
</dbReference>
<dbReference type="SUPFAM" id="SSF49464">
    <property type="entry name" value="Carboxypeptidase regulatory domain-like"/>
    <property type="match status" value="1"/>
</dbReference>
<dbReference type="OrthoDB" id="778480at2"/>
<evidence type="ECO:0000256" key="8">
    <source>
        <dbReference type="PROSITE-ProRule" id="PRU01360"/>
    </source>
</evidence>
<accession>A0A2N6QN50</accession>
<comment type="similarity">
    <text evidence="8 9">Belongs to the TonB-dependent receptor family.</text>
</comment>
<comment type="caution">
    <text evidence="13">The sequence shown here is derived from an EMBL/GenBank/DDBJ whole genome shotgun (WGS) entry which is preliminary data.</text>
</comment>
<keyword evidence="6 8" id="KW-0472">Membrane</keyword>
<dbReference type="GO" id="GO:0009279">
    <property type="term" value="C:cell outer membrane"/>
    <property type="evidence" value="ECO:0007669"/>
    <property type="project" value="UniProtKB-SubCell"/>
</dbReference>
<dbReference type="InterPro" id="IPR039426">
    <property type="entry name" value="TonB-dep_rcpt-like"/>
</dbReference>
<feature type="signal peptide" evidence="10">
    <location>
        <begin position="1"/>
        <end position="19"/>
    </location>
</feature>
<feature type="domain" description="TonB-dependent receptor-like beta-barrel" evidence="11">
    <location>
        <begin position="469"/>
        <end position="866"/>
    </location>
</feature>
<evidence type="ECO:0000256" key="5">
    <source>
        <dbReference type="ARBA" id="ARBA00023077"/>
    </source>
</evidence>
<dbReference type="InterPro" id="IPR012910">
    <property type="entry name" value="Plug_dom"/>
</dbReference>
<keyword evidence="4 8" id="KW-0812">Transmembrane</keyword>
<organism evidence="13 14">
    <name type="scientific">Hoylesella buccalis</name>
    <dbReference type="NCBI Taxonomy" id="28127"/>
    <lineage>
        <taxon>Bacteria</taxon>
        <taxon>Pseudomonadati</taxon>
        <taxon>Bacteroidota</taxon>
        <taxon>Bacteroidia</taxon>
        <taxon>Bacteroidales</taxon>
        <taxon>Prevotellaceae</taxon>
        <taxon>Hoylesella</taxon>
    </lineage>
</organism>
<evidence type="ECO:0000259" key="11">
    <source>
        <dbReference type="Pfam" id="PF00593"/>
    </source>
</evidence>
<dbReference type="Gene3D" id="2.40.170.20">
    <property type="entry name" value="TonB-dependent receptor, beta-barrel domain"/>
    <property type="match status" value="1"/>
</dbReference>
<dbReference type="Pfam" id="PF13715">
    <property type="entry name" value="CarbopepD_reg_2"/>
    <property type="match status" value="1"/>
</dbReference>
<dbReference type="NCBIfam" id="TIGR04057">
    <property type="entry name" value="SusC_RagA_signa"/>
    <property type="match status" value="1"/>
</dbReference>
<dbReference type="NCBIfam" id="TIGR04056">
    <property type="entry name" value="OMP_RagA_SusC"/>
    <property type="match status" value="1"/>
</dbReference>
<evidence type="ECO:0000313" key="13">
    <source>
        <dbReference type="EMBL" id="PMC22881.1"/>
    </source>
</evidence>
<evidence type="ECO:0000313" key="14">
    <source>
        <dbReference type="Proteomes" id="UP000235564"/>
    </source>
</evidence>
<evidence type="ECO:0000256" key="9">
    <source>
        <dbReference type="RuleBase" id="RU003357"/>
    </source>
</evidence>
<dbReference type="Proteomes" id="UP000235564">
    <property type="component" value="Unassembled WGS sequence"/>
</dbReference>
<feature type="chain" id="PRO_5014827690" evidence="10">
    <location>
        <begin position="20"/>
        <end position="1112"/>
    </location>
</feature>
<sequence>MKTKNYLCAILTVAGSAFASQPMLASASDLNLPGVMMQQQAVRGIVTDAHGEPIVGATIVVVGKTTGAITDTNGRFTLSVDAGTQLKISYVGYKTVTLRAKDNMQVALEEDAGQLSEVVVVGYGTQKKANLTGAVSTVDLSKTMAGRPQQDVTKALQGAVPGLTITSSNGSINGQASMRIRGVGTLSNKAVSNPLIVVDGVPMDDISFLNTQDIESISVLKDAASTSIYGTRAAFGVILIQTKGAHPAERTTVTYNNNFSWDQATYLPDYPDVPTQLKMALEGKANAGQYEVELFGMYFDKLLPYAEKWKAQNGGKIGYGEMRKYVSDDNVGDYAMVGATPYYYADWDIKKIFFNNAAPSQSHILSVQGSSGKTNYYLSFGYDEKQGLMKIHPDKLNKYNASANITSNVTDWLQIGARINFTRKMYKRPDTWSSTYQYLWRWGSFFIPSGTIDGLDQRVIAMQKQASDRRTTVDLTRLNTFAKANITKELTLNADFTYMIQNMNSGSEDFSVYGINWGGVKQRYIVNPSQTTVWRDNSKSNTWTLNAYMDYDKSWGDHHFKAMAGVNAEKTDYIYLYGKRSGLFDEQMPELNLASQEGQDISWEHSARASAGYFGRLNYDYKGIYLLELNGRYDGSSRFPHDDHWAFFPSASAGYRFSEEAYFEPLKKVVSNGKLRASFGEIGNEAIGNYMFEELINQTGSRYVYWVENNAANANKLTMYNMPNLVANSLTWERIRTIDLGLDLGFFNNELMMGFDWFQRENRDMLAPSQVLPDVLGAAAPYQNAGTLRTRGWEFNINWNHTFGEVNVYANFNLSDSKTTVQEWRNDAKLLNTNYSGKVYGDIWGFETDRYFEESDFTGRNADGTWNYAKGVASQKGLEKGSFHYGPGDVKFKDLDDSGVIDGGKGTADDHGDLKVIGNFLPRYEYSFHLGGNWKGFDLDLFFQGVGKRDAWTISSLNFPLMRSADLASYAHQDSYNRVLYSDDWKTIKGYEINQGNRYPRLFPGNDGGGTVSGISNGSNNYYPQSRYLTDMSYLRLKNITLGYTLPTALTQKAYIQRARIYFSGNNLFLLHKGHDLPVDPEVNTGDGESYGGWGRTAPITRTFSFGVQVTL</sequence>
<evidence type="ECO:0000256" key="10">
    <source>
        <dbReference type="SAM" id="SignalP"/>
    </source>
</evidence>
<dbReference type="Gene3D" id="2.60.40.1120">
    <property type="entry name" value="Carboxypeptidase-like, regulatory domain"/>
    <property type="match status" value="1"/>
</dbReference>
<comment type="subcellular location">
    <subcellularLocation>
        <location evidence="1 8">Cell outer membrane</location>
        <topology evidence="1 8">Multi-pass membrane protein</topology>
    </subcellularLocation>
</comment>
<dbReference type="InterPro" id="IPR023996">
    <property type="entry name" value="TonB-dep_OMP_SusC/RagA"/>
</dbReference>
<name>A0A2N6QN50_9BACT</name>
<dbReference type="Pfam" id="PF00593">
    <property type="entry name" value="TonB_dep_Rec_b-barrel"/>
    <property type="match status" value="1"/>
</dbReference>
<dbReference type="InterPro" id="IPR000531">
    <property type="entry name" value="Beta-barrel_TonB"/>
</dbReference>
<reference evidence="13 14" key="1">
    <citation type="submission" date="2017-09" db="EMBL/GenBank/DDBJ databases">
        <title>Bacterial strain isolated from the female urinary microbiota.</title>
        <authorList>
            <person name="Thomas-White K."/>
            <person name="Kumar N."/>
            <person name="Forster S."/>
            <person name="Putonti C."/>
            <person name="Lawley T."/>
            <person name="Wolfe A.J."/>
        </authorList>
    </citation>
    <scope>NUCLEOTIDE SEQUENCE [LARGE SCALE GENOMIC DNA]</scope>
    <source>
        <strain evidence="13 14">UMB0536</strain>
    </source>
</reference>